<name>A0ABZ1G710_9ACTN</name>
<reference evidence="3 4" key="1">
    <citation type="submission" date="2022-10" db="EMBL/GenBank/DDBJ databases">
        <title>The complete genomes of actinobacterial strains from the NBC collection.</title>
        <authorList>
            <person name="Joergensen T.S."/>
            <person name="Alvarez Arevalo M."/>
            <person name="Sterndorff E.B."/>
            <person name="Faurdal D."/>
            <person name="Vuksanovic O."/>
            <person name="Mourched A.-S."/>
            <person name="Charusanti P."/>
            <person name="Shaw S."/>
            <person name="Blin K."/>
            <person name="Weber T."/>
        </authorList>
    </citation>
    <scope>NUCLEOTIDE SEQUENCE [LARGE SCALE GENOMIC DNA]</scope>
    <source>
        <strain evidence="3 4">NBC 01769</strain>
    </source>
</reference>
<proteinExistence type="predicted"/>
<dbReference type="PANTHER" id="PTHR30195:SF15">
    <property type="entry name" value="TYPE I RESTRICTION ENZYME HINDI ENDONUCLEASE SUBUNIT"/>
    <property type="match status" value="1"/>
</dbReference>
<evidence type="ECO:0000313" key="4">
    <source>
        <dbReference type="Proteomes" id="UP001330827"/>
    </source>
</evidence>
<gene>
    <name evidence="3" type="ORF">OIE64_20375</name>
</gene>
<sequence length="1033" mass="113462">MSRLLRTGIPAQELPGWHDGLPARVRLIDWENPTSGANDFRLVAEHRAYDVTVPGPVLQVNGLPWVVIVYEPDAWGVIDYLVHGIRNIAGAGHGSLPAQPGLARHAQVLVVMDESDARLGTITSTERGFAAWRTVAPATEEQVRAELGCPAERPLRPWEVLTAGVLRPSHLLDLVENFVHEQEWPTGHERRRWQLVKTLARYPQYRAVHQVTSLLADRAAGRSSGTTARQAGVVRHFAGSETARTVSLLVRRLRAHPQLAGHKIVVVAQRRNRERQIADDLARLGESAVRSPSAHEAVRALALDVPDVLVFTLQNLAVVRGATGRPNDCPEDPPPAAVNTRSNILVILDEVRSVTARQVRLRELLPHAAFLGFADAPAPKRSQAAVQHLCGEPVDIYTAQDAMADGVLTPLLYEPAVVPGTSEASDAEGGDLPARAARMFRHWAFTGLRHNVAAQVVAASRADAVRYCAALVDARNQLLAEIEALDPDLLSDPSAADYATAEEQALLDLWDLRHVLKRIEPRAAITVNAMDPPEWRRWTDPVRGWAGTLAEAVAERPPDPSWGAGPHGGATPGAVPEAGAYRPAPGASHTVRALTGFTVVRSRLEEVENGANGHLVFLDRPITAAELRQIMGARRPWDAIHHVVDHAGAIPSLERAFAGYASDHLRDVLGVDEALHRGLCKDRDQAVAEVLWRVHGELRKFLTASTPSGIIDSLHAEPLREDLLATLADPLVHARFTGLVRQFLAALNSAMPTKAEHRYVELAGWLGVVQYVAWKRHRPDSDYFQPRACGVHVDDLIERRLEESDTRYLVPPERMASPDFLERVAANTDPRARTAYLLNAVLDHLVFRPLANPLRQQLFDDQLMAIMKSGISGSERTANTLLALAQNILAAERDHAQATPEQALTPQRRVLLLLEQAVPGQRRPNDAAPVPVRATAEIITSKIAYEARLPHLGLLEATRNRLRKEFRQLLEEHLGLGWSATSPLATRLVELAVEHQEEFADHTPDRTTAERTEVLGAVVLPWPGRSESRGTNT</sequence>
<dbReference type="EMBL" id="CP109114">
    <property type="protein sequence ID" value="WSC14960.1"/>
    <property type="molecule type" value="Genomic_DNA"/>
</dbReference>
<dbReference type="PANTHER" id="PTHR30195">
    <property type="entry name" value="TYPE I SITE-SPECIFIC DEOXYRIBONUCLEASE PROTEIN SUBUNIT M AND R"/>
    <property type="match status" value="1"/>
</dbReference>
<feature type="domain" description="SWI2/SNF2 ATPase" evidence="2">
    <location>
        <begin position="204"/>
        <end position="420"/>
    </location>
</feature>
<protein>
    <recommendedName>
        <fullName evidence="2">SWI2/SNF2 ATPase domain-containing protein</fullName>
    </recommendedName>
</protein>
<evidence type="ECO:0000313" key="3">
    <source>
        <dbReference type="EMBL" id="WSC14960.1"/>
    </source>
</evidence>
<dbReference type="Gene3D" id="3.90.1570.50">
    <property type="match status" value="1"/>
</dbReference>
<organism evidence="3 4">
    <name type="scientific">Streptomyces brevispora</name>
    <dbReference type="NCBI Taxonomy" id="887462"/>
    <lineage>
        <taxon>Bacteria</taxon>
        <taxon>Bacillati</taxon>
        <taxon>Actinomycetota</taxon>
        <taxon>Actinomycetes</taxon>
        <taxon>Kitasatosporales</taxon>
        <taxon>Streptomycetaceae</taxon>
        <taxon>Streptomyces</taxon>
    </lineage>
</organism>
<keyword evidence="1" id="KW-0680">Restriction system</keyword>
<dbReference type="Gene3D" id="3.40.50.300">
    <property type="entry name" value="P-loop containing nucleotide triphosphate hydrolases"/>
    <property type="match status" value="1"/>
</dbReference>
<dbReference type="CDD" id="cd22332">
    <property type="entry name" value="HsdR_N"/>
    <property type="match status" value="1"/>
</dbReference>
<evidence type="ECO:0000259" key="2">
    <source>
        <dbReference type="Pfam" id="PF18766"/>
    </source>
</evidence>
<dbReference type="InterPro" id="IPR051268">
    <property type="entry name" value="Type-I_R_enzyme_R_subunit"/>
</dbReference>
<dbReference type="InterPro" id="IPR027417">
    <property type="entry name" value="P-loop_NTPase"/>
</dbReference>
<dbReference type="InterPro" id="IPR040980">
    <property type="entry name" value="SWI2_SNF2"/>
</dbReference>
<keyword evidence="4" id="KW-1185">Reference proteome</keyword>
<dbReference type="Pfam" id="PF18766">
    <property type="entry name" value="SWI2_SNF2"/>
    <property type="match status" value="1"/>
</dbReference>
<accession>A0ABZ1G710</accession>
<dbReference type="RefSeq" id="WP_326593898.1">
    <property type="nucleotide sequence ID" value="NZ_CP109114.1"/>
</dbReference>
<dbReference type="Proteomes" id="UP001330827">
    <property type="component" value="Chromosome"/>
</dbReference>
<evidence type="ECO:0000256" key="1">
    <source>
        <dbReference type="ARBA" id="ARBA00022747"/>
    </source>
</evidence>